<dbReference type="RefSeq" id="WP_258562130.1">
    <property type="nucleotide sequence ID" value="NZ_UGRU01000001.1"/>
</dbReference>
<keyword evidence="1" id="KW-0812">Transmembrane</keyword>
<gene>
    <name evidence="2" type="ORF">NCTC13184_01221</name>
</gene>
<dbReference type="EMBL" id="UGRU01000001">
    <property type="protein sequence ID" value="SUA41875.1"/>
    <property type="molecule type" value="Genomic_DNA"/>
</dbReference>
<dbReference type="Proteomes" id="UP000255082">
    <property type="component" value="Unassembled WGS sequence"/>
</dbReference>
<keyword evidence="1" id="KW-0472">Membrane</keyword>
<keyword evidence="1" id="KW-1133">Transmembrane helix</keyword>
<evidence type="ECO:0000256" key="1">
    <source>
        <dbReference type="SAM" id="Phobius"/>
    </source>
</evidence>
<evidence type="ECO:0000313" key="2">
    <source>
        <dbReference type="EMBL" id="SUA41875.1"/>
    </source>
</evidence>
<reference evidence="2 3" key="1">
    <citation type="submission" date="2018-06" db="EMBL/GenBank/DDBJ databases">
        <authorList>
            <consortium name="Pathogen Informatics"/>
            <person name="Doyle S."/>
        </authorList>
    </citation>
    <scope>NUCLEOTIDE SEQUENCE [LARGE SCALE GENOMIC DNA]</scope>
    <source>
        <strain evidence="2 3">NCTC13184</strain>
    </source>
</reference>
<protein>
    <submittedName>
        <fullName evidence="2">Uncharacterized protein</fullName>
    </submittedName>
</protein>
<feature type="transmembrane region" description="Helical" evidence="1">
    <location>
        <begin position="29"/>
        <end position="48"/>
    </location>
</feature>
<name>A0A378WMQ3_9NOCA</name>
<evidence type="ECO:0000313" key="3">
    <source>
        <dbReference type="Proteomes" id="UP000255082"/>
    </source>
</evidence>
<proteinExistence type="predicted"/>
<dbReference type="AlphaFoldDB" id="A0A378WMQ3"/>
<accession>A0A378WMQ3</accession>
<sequence>MGQPPKSSGWKQLSTLSRRQVRLILADRGYLAFLVVLPFVLGVLCLVVPGKNGFAAAPPILGPDGQLHPQLTGEVNLSSCWSFSSWAHASWGRR</sequence>
<organism evidence="2 3">
    <name type="scientific">Nocardia africana</name>
    <dbReference type="NCBI Taxonomy" id="134964"/>
    <lineage>
        <taxon>Bacteria</taxon>
        <taxon>Bacillati</taxon>
        <taxon>Actinomycetota</taxon>
        <taxon>Actinomycetes</taxon>
        <taxon>Mycobacteriales</taxon>
        <taxon>Nocardiaceae</taxon>
        <taxon>Nocardia</taxon>
    </lineage>
</organism>